<proteinExistence type="predicted"/>
<protein>
    <recommendedName>
        <fullName evidence="4">Secreted protein</fullName>
    </recommendedName>
</protein>
<name>W5TDW0_9NOCA</name>
<dbReference type="RefSeq" id="WP_025348678.1">
    <property type="nucleotide sequence ID" value="NZ_CP006850.1"/>
</dbReference>
<keyword evidence="1" id="KW-0732">Signal</keyword>
<dbReference type="Proteomes" id="UP000019150">
    <property type="component" value="Chromosome"/>
</dbReference>
<gene>
    <name evidence="2" type="ORF">NONO_c24020</name>
</gene>
<evidence type="ECO:0000256" key="1">
    <source>
        <dbReference type="SAM" id="SignalP"/>
    </source>
</evidence>
<keyword evidence="3" id="KW-1185">Reference proteome</keyword>
<evidence type="ECO:0008006" key="4">
    <source>
        <dbReference type="Google" id="ProtNLM"/>
    </source>
</evidence>
<accession>W5TDW0</accession>
<feature type="chain" id="PRO_5004873174" description="Secreted protein" evidence="1">
    <location>
        <begin position="35"/>
        <end position="154"/>
    </location>
</feature>
<dbReference type="eggNOG" id="ENOG5031EEU">
    <property type="taxonomic scope" value="Bacteria"/>
</dbReference>
<evidence type="ECO:0000313" key="3">
    <source>
        <dbReference type="Proteomes" id="UP000019150"/>
    </source>
</evidence>
<dbReference type="KEGG" id="nno:NONO_c24020"/>
<feature type="signal peptide" evidence="1">
    <location>
        <begin position="1"/>
        <end position="34"/>
    </location>
</feature>
<dbReference type="PATRIC" id="fig|1415166.3.peg.2456"/>
<organism evidence="2 3">
    <name type="scientific">Nocardia nova SH22a</name>
    <dbReference type="NCBI Taxonomy" id="1415166"/>
    <lineage>
        <taxon>Bacteria</taxon>
        <taxon>Bacillati</taxon>
        <taxon>Actinomycetota</taxon>
        <taxon>Actinomycetes</taxon>
        <taxon>Mycobacteriales</taxon>
        <taxon>Nocardiaceae</taxon>
        <taxon>Nocardia</taxon>
    </lineage>
</organism>
<reference evidence="2 3" key="1">
    <citation type="journal article" date="2014" name="Appl. Environ. Microbiol.">
        <title>Insights into the Microbial Degradation of Rubber and Gutta-Percha by Analysis of the Complete Genome of Nocardia nova SH22a.</title>
        <authorList>
            <person name="Luo Q."/>
            <person name="Hiessl S."/>
            <person name="Poehlein A."/>
            <person name="Daniel R."/>
            <person name="Steinbuchel A."/>
        </authorList>
    </citation>
    <scope>NUCLEOTIDE SEQUENCE [LARGE SCALE GENOMIC DNA]</scope>
    <source>
        <strain evidence="2">SH22a</strain>
    </source>
</reference>
<evidence type="ECO:0000313" key="2">
    <source>
        <dbReference type="EMBL" id="AHH17198.1"/>
    </source>
</evidence>
<dbReference type="AlphaFoldDB" id="W5TDW0"/>
<dbReference type="EMBL" id="CP006850">
    <property type="protein sequence ID" value="AHH17198.1"/>
    <property type="molecule type" value="Genomic_DNA"/>
</dbReference>
<dbReference type="HOGENOM" id="CLU_1711332_0_0_11"/>
<sequence>MHSFRTTSRTVAALAAAGLAGAGVVLATAAPASADDAGGKFATVYSMTDGPCVAVIDSSVHGDAYPGMAAFTVGGPLIGVGHCTLDITLNWRNVDTGETGSFTQTANGPGYWGNSGYSALFSPGYGNFVGTVTVGAAHVPEPGEVQFSNHPYQG</sequence>